<keyword evidence="2" id="KW-1185">Reference proteome</keyword>
<evidence type="ECO:0008006" key="3">
    <source>
        <dbReference type="Google" id="ProtNLM"/>
    </source>
</evidence>
<dbReference type="STRING" id="279238.Saro_2739"/>
<dbReference type="Proteomes" id="UP000009134">
    <property type="component" value="Chromosome"/>
</dbReference>
<dbReference type="AlphaFoldDB" id="Q2G4P8"/>
<evidence type="ECO:0000313" key="2">
    <source>
        <dbReference type="Proteomes" id="UP000009134"/>
    </source>
</evidence>
<dbReference type="KEGG" id="nar:Saro_2739"/>
<organism evidence="1 2">
    <name type="scientific">Novosphingobium aromaticivorans (strain ATCC 700278 / DSM 12444 / CCUG 56034 / CIP 105152 / NBRC 16084 / F199)</name>
    <dbReference type="NCBI Taxonomy" id="279238"/>
    <lineage>
        <taxon>Bacteria</taxon>
        <taxon>Pseudomonadati</taxon>
        <taxon>Pseudomonadota</taxon>
        <taxon>Alphaproteobacteria</taxon>
        <taxon>Sphingomonadales</taxon>
        <taxon>Sphingomonadaceae</taxon>
        <taxon>Novosphingobium</taxon>
    </lineage>
</organism>
<accession>Q2G4P8</accession>
<dbReference type="RefSeq" id="WP_011446381.1">
    <property type="nucleotide sequence ID" value="NC_007794.1"/>
</dbReference>
<gene>
    <name evidence="1" type="ordered locus">Saro_2739</name>
</gene>
<proteinExistence type="predicted"/>
<evidence type="ECO:0000313" key="1">
    <source>
        <dbReference type="EMBL" id="ABD27175.1"/>
    </source>
</evidence>
<reference evidence="2" key="1">
    <citation type="submission" date="2006-01" db="EMBL/GenBank/DDBJ databases">
        <title>Complete sequence of Novosphingobium aromaticivorans DSM 12444.</title>
        <authorList>
            <consortium name="US DOE Joint Genome Institute"/>
            <person name="Copeland A."/>
            <person name="Lucas S."/>
            <person name="Lapidus A."/>
            <person name="Barry K."/>
            <person name="Detter J.C."/>
            <person name="Glavina T."/>
            <person name="Hammon N."/>
            <person name="Israni S."/>
            <person name="Pitluck S."/>
            <person name="Chain P."/>
            <person name="Malfatti S."/>
            <person name="Shin M."/>
            <person name="Vergez L."/>
            <person name="Schmutz J."/>
            <person name="Larimer F."/>
            <person name="Land M."/>
            <person name="Kyrpides N."/>
            <person name="Ivanova N."/>
            <person name="Fredrickson J."/>
            <person name="Balkwill D."/>
            <person name="Romine M.F."/>
            <person name="Richardson P."/>
        </authorList>
    </citation>
    <scope>NUCLEOTIDE SEQUENCE [LARGE SCALE GENOMIC DNA]</scope>
    <source>
        <strain evidence="2">ATCC 700278 / DSM 12444 / CCUG 56034 / CIP 105152 / NBRC 16084 / F199</strain>
    </source>
</reference>
<name>Q2G4P8_NOVAD</name>
<dbReference type="HOGENOM" id="CLU_443251_0_0_5"/>
<sequence length="657" mass="70181">MGKLLGSILLIGAALAVNFIPGVGQALSGALGGVIAGTGVYATTAFSIASTLVSGLTLGVTALGLQSLGGILGSGGIKSETLESAKKQPRPERVSAYGRLRLYGAWIVYETASESSVVSGGGVGTAVDIFAIHDGEMDGLEQRYLNDDKVYLSGDFVTPGSDGRYGDLKVSFYHTTGTIPGTGGTNDPAKRLLGPSVWTEDHRGDGVVLVFLFCAPVSKKFQEIYPQGIAPIPSLVARWQACPDPAAVDPLDEGSWTWTENPVRQLLHYMLVREGPRPALPRSHVDYATELAALRTAWWNRYIAPTLNYWTDAAAVCDEARSLKAGGSEAKYRCCLAHKHTDSPEEVKSAFLTAFDGWMAPRADGAYVIYAGKSYTPTVSIGPDEIVSYTWDGGGVDDDEAVNELVCTYVSSLHDYNTVQCDPWRDDGDITARGRILSSNFDPNVPSHAQSRYLAKRKMARQNAINRGTVTTNIAGRAARGERYINLRIEEAGAVFFDGVAEITGLSRSLTGGVTFQWVEFDPNVDAWTPVTEEGEPAAVGNRVAPESLTTPSITGSAAEFDGADAYLALDVDGPDRDDVTWFAHWRIDGATVWGADLTYPDIDAGSPIALRVGPVTVDQDIEVEVAYQVGDGRVSEWSAPVTVSTVSEIIYDGGTA</sequence>
<protein>
    <recommendedName>
        <fullName evidence="3">Tip attachment protein J domain-containing protein</fullName>
    </recommendedName>
</protein>
<dbReference type="eggNOG" id="COG4733">
    <property type="taxonomic scope" value="Bacteria"/>
</dbReference>
<dbReference type="EMBL" id="CP000248">
    <property type="protein sequence ID" value="ABD27175.1"/>
    <property type="molecule type" value="Genomic_DNA"/>
</dbReference>